<reference evidence="3" key="1">
    <citation type="submission" date="2020-08" db="EMBL/GenBank/DDBJ databases">
        <title>Genome public.</title>
        <authorList>
            <person name="Liu C."/>
            <person name="Sun Q."/>
        </authorList>
    </citation>
    <scope>NUCLEOTIDE SEQUENCE</scope>
    <source>
        <strain evidence="3">NSJ-31</strain>
    </source>
</reference>
<dbReference type="Pfam" id="PF00704">
    <property type="entry name" value="Glyco_hydro_18"/>
    <property type="match status" value="1"/>
</dbReference>
<dbReference type="PROSITE" id="PS51782">
    <property type="entry name" value="LYSM"/>
    <property type="match status" value="2"/>
</dbReference>
<proteinExistence type="predicted"/>
<keyword evidence="4" id="KW-1185">Reference proteome</keyword>
<accession>A0A926DWV5</accession>
<dbReference type="InterPro" id="IPR001223">
    <property type="entry name" value="Glyco_hydro18_cat"/>
</dbReference>
<dbReference type="Pfam" id="PF01476">
    <property type="entry name" value="LysM"/>
    <property type="match status" value="2"/>
</dbReference>
<dbReference type="RefSeq" id="WP_249282809.1">
    <property type="nucleotide sequence ID" value="NZ_JACRST010000009.1"/>
</dbReference>
<dbReference type="GO" id="GO:0070492">
    <property type="term" value="F:oligosaccharide binding"/>
    <property type="evidence" value="ECO:0007669"/>
    <property type="project" value="TreeGrafter"/>
</dbReference>
<feature type="domain" description="LysM" evidence="1">
    <location>
        <begin position="2"/>
        <end position="46"/>
    </location>
</feature>
<sequence length="291" mass="32261">MIIYTVRPGDSVYNLSRQFGVSPERIIEENQLHNVNRLMIGQALLIPAQRVRHVVSLGQTLSSIARMYGSTVEDILKANPSISDPSQIHPGQVISVPVGTTQGGGIDVNGYALPDISMDVLDATLPNLTYLSIFSYQARPDGTITEINDRPLIERALRDRVAPVMVLTNIKEGGRFDSDIAHDILQSTAVQDLLLDAVVLEMDEKNYYGLDVDFEYIYPEDRDAYVAFLRRAADKLRPLGYSLSVALAPKLSATQKGILYEAHDYAQIGAIVDRVILMTYEWGYTYGPAQV</sequence>
<dbReference type="CDD" id="cd00118">
    <property type="entry name" value="LysM"/>
    <property type="match status" value="2"/>
</dbReference>
<dbReference type="InterPro" id="IPR036779">
    <property type="entry name" value="LysM_dom_sf"/>
</dbReference>
<feature type="domain" description="GH18" evidence="2">
    <location>
        <begin position="106"/>
        <end position="291"/>
    </location>
</feature>
<dbReference type="SUPFAM" id="SSF54106">
    <property type="entry name" value="LysM domain"/>
    <property type="match status" value="2"/>
</dbReference>
<dbReference type="Gene3D" id="3.10.350.10">
    <property type="entry name" value="LysM domain"/>
    <property type="match status" value="2"/>
</dbReference>
<dbReference type="Proteomes" id="UP000653127">
    <property type="component" value="Unassembled WGS sequence"/>
</dbReference>
<dbReference type="SUPFAM" id="SSF51445">
    <property type="entry name" value="(Trans)glycosidases"/>
    <property type="match status" value="1"/>
</dbReference>
<name>A0A926DWV5_9FIRM</name>
<protein>
    <submittedName>
        <fullName evidence="3">LysM peptidoglycan-binding domain-containing protein</fullName>
    </submittedName>
</protein>
<dbReference type="SMART" id="SM00257">
    <property type="entry name" value="LysM"/>
    <property type="match status" value="2"/>
</dbReference>
<dbReference type="PANTHER" id="PTHR46066:SF2">
    <property type="entry name" value="CHITINASE DOMAIN-CONTAINING PROTEIN 1"/>
    <property type="match status" value="1"/>
</dbReference>
<comment type="caution">
    <text evidence="3">The sequence shown here is derived from an EMBL/GenBank/DDBJ whole genome shotgun (WGS) entry which is preliminary data.</text>
</comment>
<dbReference type="PANTHER" id="PTHR46066">
    <property type="entry name" value="CHITINASE DOMAIN-CONTAINING PROTEIN 1 FAMILY MEMBER"/>
    <property type="match status" value="1"/>
</dbReference>
<gene>
    <name evidence="3" type="ORF">H8711_07255</name>
</gene>
<dbReference type="InterPro" id="IPR018392">
    <property type="entry name" value="LysM"/>
</dbReference>
<dbReference type="GO" id="GO:0005975">
    <property type="term" value="P:carbohydrate metabolic process"/>
    <property type="evidence" value="ECO:0007669"/>
    <property type="project" value="InterPro"/>
</dbReference>
<dbReference type="InterPro" id="IPR017853">
    <property type="entry name" value="GH"/>
</dbReference>
<dbReference type="EMBL" id="JACRST010000009">
    <property type="protein sequence ID" value="MBC8546730.1"/>
    <property type="molecule type" value="Genomic_DNA"/>
</dbReference>
<evidence type="ECO:0000259" key="1">
    <source>
        <dbReference type="PROSITE" id="PS51782"/>
    </source>
</evidence>
<dbReference type="Gene3D" id="3.20.20.80">
    <property type="entry name" value="Glycosidases"/>
    <property type="match status" value="1"/>
</dbReference>
<dbReference type="GO" id="GO:0012505">
    <property type="term" value="C:endomembrane system"/>
    <property type="evidence" value="ECO:0007669"/>
    <property type="project" value="TreeGrafter"/>
</dbReference>
<feature type="domain" description="LysM" evidence="1">
    <location>
        <begin position="51"/>
        <end position="96"/>
    </location>
</feature>
<evidence type="ECO:0000313" key="3">
    <source>
        <dbReference type="EMBL" id="MBC8546730.1"/>
    </source>
</evidence>
<evidence type="ECO:0000259" key="2">
    <source>
        <dbReference type="PROSITE" id="PS51910"/>
    </source>
</evidence>
<dbReference type="AlphaFoldDB" id="A0A926DWV5"/>
<organism evidence="3 4">
    <name type="scientific">Ligaoa zhengdingensis</name>
    <dbReference type="NCBI Taxonomy" id="2763658"/>
    <lineage>
        <taxon>Bacteria</taxon>
        <taxon>Bacillati</taxon>
        <taxon>Bacillota</taxon>
        <taxon>Clostridia</taxon>
        <taxon>Eubacteriales</taxon>
        <taxon>Oscillospiraceae</taxon>
        <taxon>Ligaoa</taxon>
    </lineage>
</organism>
<dbReference type="PROSITE" id="PS51910">
    <property type="entry name" value="GH18_2"/>
    <property type="match status" value="1"/>
</dbReference>
<evidence type="ECO:0000313" key="4">
    <source>
        <dbReference type="Proteomes" id="UP000653127"/>
    </source>
</evidence>